<reference evidence="1 3" key="1">
    <citation type="journal article" date="2011" name="Nature">
        <title>The Medicago genome provides insight into the evolution of rhizobial symbioses.</title>
        <authorList>
            <person name="Young N.D."/>
            <person name="Debelle F."/>
            <person name="Oldroyd G.E."/>
            <person name="Geurts R."/>
            <person name="Cannon S.B."/>
            <person name="Udvardi M.K."/>
            <person name="Benedito V.A."/>
            <person name="Mayer K.F."/>
            <person name="Gouzy J."/>
            <person name="Schoof H."/>
            <person name="Van de Peer Y."/>
            <person name="Proost S."/>
            <person name="Cook D.R."/>
            <person name="Meyers B.C."/>
            <person name="Spannagl M."/>
            <person name="Cheung F."/>
            <person name="De Mita S."/>
            <person name="Krishnakumar V."/>
            <person name="Gundlach H."/>
            <person name="Zhou S."/>
            <person name="Mudge J."/>
            <person name="Bharti A.K."/>
            <person name="Murray J.D."/>
            <person name="Naoumkina M.A."/>
            <person name="Rosen B."/>
            <person name="Silverstein K.A."/>
            <person name="Tang H."/>
            <person name="Rombauts S."/>
            <person name="Zhao P.X."/>
            <person name="Zhou P."/>
            <person name="Barbe V."/>
            <person name="Bardou P."/>
            <person name="Bechner M."/>
            <person name="Bellec A."/>
            <person name="Berger A."/>
            <person name="Berges H."/>
            <person name="Bidwell S."/>
            <person name="Bisseling T."/>
            <person name="Choisne N."/>
            <person name="Couloux A."/>
            <person name="Denny R."/>
            <person name="Deshpande S."/>
            <person name="Dai X."/>
            <person name="Doyle J.J."/>
            <person name="Dudez A.M."/>
            <person name="Farmer A.D."/>
            <person name="Fouteau S."/>
            <person name="Franken C."/>
            <person name="Gibelin C."/>
            <person name="Gish J."/>
            <person name="Goldstein S."/>
            <person name="Gonzalez A.J."/>
            <person name="Green P.J."/>
            <person name="Hallab A."/>
            <person name="Hartog M."/>
            <person name="Hua A."/>
            <person name="Humphray S.J."/>
            <person name="Jeong D.H."/>
            <person name="Jing Y."/>
            <person name="Jocker A."/>
            <person name="Kenton S.M."/>
            <person name="Kim D.J."/>
            <person name="Klee K."/>
            <person name="Lai H."/>
            <person name="Lang C."/>
            <person name="Lin S."/>
            <person name="Macmil S.L."/>
            <person name="Magdelenat G."/>
            <person name="Matthews L."/>
            <person name="McCorrison J."/>
            <person name="Monaghan E.L."/>
            <person name="Mun J.H."/>
            <person name="Najar F.Z."/>
            <person name="Nicholson C."/>
            <person name="Noirot C."/>
            <person name="O'Bleness M."/>
            <person name="Paule C.R."/>
            <person name="Poulain J."/>
            <person name="Prion F."/>
            <person name="Qin B."/>
            <person name="Qu C."/>
            <person name="Retzel E.F."/>
            <person name="Riddle C."/>
            <person name="Sallet E."/>
            <person name="Samain S."/>
            <person name="Samson N."/>
            <person name="Sanders I."/>
            <person name="Saurat O."/>
            <person name="Scarpelli C."/>
            <person name="Schiex T."/>
            <person name="Segurens B."/>
            <person name="Severin A.J."/>
            <person name="Sherrier D.J."/>
            <person name="Shi R."/>
            <person name="Sims S."/>
            <person name="Singer S.R."/>
            <person name="Sinharoy S."/>
            <person name="Sterck L."/>
            <person name="Viollet A."/>
            <person name="Wang B.B."/>
            <person name="Wang K."/>
            <person name="Wang M."/>
            <person name="Wang X."/>
            <person name="Warfsmann J."/>
            <person name="Weissenbach J."/>
            <person name="White D.D."/>
            <person name="White J.D."/>
            <person name="Wiley G.B."/>
            <person name="Wincker P."/>
            <person name="Xing Y."/>
            <person name="Yang L."/>
            <person name="Yao Z."/>
            <person name="Ying F."/>
            <person name="Zhai J."/>
            <person name="Zhou L."/>
            <person name="Zuber A."/>
            <person name="Denarie J."/>
            <person name="Dixon R.A."/>
            <person name="May G.D."/>
            <person name="Schwartz D.C."/>
            <person name="Rogers J."/>
            <person name="Quetier F."/>
            <person name="Town C.D."/>
            <person name="Roe B.A."/>
        </authorList>
    </citation>
    <scope>NUCLEOTIDE SEQUENCE [LARGE SCALE GENOMIC DNA]</scope>
    <source>
        <strain evidence="1">A17</strain>
        <strain evidence="2 3">cv. Jemalong A17</strain>
    </source>
</reference>
<accession>A0A072UGX0</accession>
<dbReference type="Proteomes" id="UP000002051">
    <property type="component" value="Chromosome 4"/>
</dbReference>
<dbReference type="HOGENOM" id="CLU_2112500_0_0_1"/>
<gene>
    <name evidence="1" type="ordered locus">MTR_4g010900</name>
</gene>
<reference evidence="2" key="3">
    <citation type="submission" date="2015-04" db="UniProtKB">
        <authorList>
            <consortium name="EnsemblPlants"/>
        </authorList>
    </citation>
    <scope>IDENTIFICATION</scope>
    <source>
        <strain evidence="2">cv. Jemalong A17</strain>
    </source>
</reference>
<dbReference type="AlphaFoldDB" id="A0A072UGX0"/>
<evidence type="ECO:0000313" key="2">
    <source>
        <dbReference type="EnsemblPlants" id="KEH28686"/>
    </source>
</evidence>
<keyword evidence="3" id="KW-1185">Reference proteome</keyword>
<proteinExistence type="predicted"/>
<evidence type="ECO:0000313" key="1">
    <source>
        <dbReference type="EMBL" id="KEH28686.1"/>
    </source>
</evidence>
<organism evidence="1 3">
    <name type="scientific">Medicago truncatula</name>
    <name type="common">Barrel medic</name>
    <name type="synonym">Medicago tribuloides</name>
    <dbReference type="NCBI Taxonomy" id="3880"/>
    <lineage>
        <taxon>Eukaryota</taxon>
        <taxon>Viridiplantae</taxon>
        <taxon>Streptophyta</taxon>
        <taxon>Embryophyta</taxon>
        <taxon>Tracheophyta</taxon>
        <taxon>Spermatophyta</taxon>
        <taxon>Magnoliopsida</taxon>
        <taxon>eudicotyledons</taxon>
        <taxon>Gunneridae</taxon>
        <taxon>Pentapetalae</taxon>
        <taxon>rosids</taxon>
        <taxon>fabids</taxon>
        <taxon>Fabales</taxon>
        <taxon>Fabaceae</taxon>
        <taxon>Papilionoideae</taxon>
        <taxon>50 kb inversion clade</taxon>
        <taxon>NPAAA clade</taxon>
        <taxon>Hologalegina</taxon>
        <taxon>IRL clade</taxon>
        <taxon>Trifolieae</taxon>
        <taxon>Medicago</taxon>
    </lineage>
</organism>
<evidence type="ECO:0000313" key="3">
    <source>
        <dbReference type="Proteomes" id="UP000002051"/>
    </source>
</evidence>
<dbReference type="EnsemblPlants" id="KEH28686">
    <property type="protein sequence ID" value="KEH28686"/>
    <property type="gene ID" value="MTR_4g010900"/>
</dbReference>
<reference evidence="1 3" key="2">
    <citation type="journal article" date="2014" name="BMC Genomics">
        <title>An improved genome release (version Mt4.0) for the model legume Medicago truncatula.</title>
        <authorList>
            <person name="Tang H."/>
            <person name="Krishnakumar V."/>
            <person name="Bidwell S."/>
            <person name="Rosen B."/>
            <person name="Chan A."/>
            <person name="Zhou S."/>
            <person name="Gentzbittel L."/>
            <person name="Childs K.L."/>
            <person name="Yandell M."/>
            <person name="Gundlach H."/>
            <person name="Mayer K.F."/>
            <person name="Schwartz D.C."/>
            <person name="Town C.D."/>
        </authorList>
    </citation>
    <scope>GENOME REANNOTATION</scope>
    <source>
        <strain evidence="1">A17</strain>
        <strain evidence="2 3">cv. Jemalong A17</strain>
    </source>
</reference>
<protein>
    <submittedName>
        <fullName evidence="1 2">Uncharacterized protein</fullName>
    </submittedName>
</protein>
<sequence>MELKLERVGFRFLKSVIRVFDELGFLGSIEFNEFWVLNFLRNNEGSMNTVRRKSMDSVRRREADRWVYGKGDRWVFGKVDGGVRVSDLFLFWCGEVWVGFGENMCAEIKKNPPLF</sequence>
<dbReference type="EMBL" id="CM001220">
    <property type="protein sequence ID" value="KEH28686.1"/>
    <property type="molecule type" value="Genomic_DNA"/>
</dbReference>
<name>A0A072UGX0_MEDTR</name>